<organism evidence="2">
    <name type="scientific">Zymomonas mobilis subsp. mobilis (strain ATCC 31821 / ZM4 / CP4)</name>
    <dbReference type="NCBI Taxonomy" id="264203"/>
    <lineage>
        <taxon>Bacteria</taxon>
        <taxon>Pseudomonadati</taxon>
        <taxon>Pseudomonadota</taxon>
        <taxon>Alphaproteobacteria</taxon>
        <taxon>Sphingomonadales</taxon>
        <taxon>Zymomonadaceae</taxon>
        <taxon>Zymomonas</taxon>
    </lineage>
</organism>
<sequence length="263" mass="29215">MALSPAQRYQLEIAGRQSPVVQLDKRAHFQNIETSQISIRLMHDLRRLKSVQSIKRKAAIKREILPFYADYVAGVLAQSELTGHASKNDIVGTVLVWRLDAEDYKGALEIAQHMLKYDLPLPARFDRDVAALLVTEVANAALYAVDLKKEFDLAILDQVADMTADADMSDDMRAQLYKAQGLLCQDDGRALKTLKAALEMNPSAGVKSYIKSLEKRVSQSESKGAQLAAGADQQNDKSVSDAVVQTDLHPRKNSRSRKYRTTS</sequence>
<accession>A0A806DA88</accession>
<dbReference type="Pfam" id="PF05944">
    <property type="entry name" value="Phage_term_smal"/>
    <property type="match status" value="1"/>
</dbReference>
<geneLocation type="plasmid" evidence="2">
    <name>pZZM401</name>
</geneLocation>
<dbReference type="GeneID" id="79905307"/>
<dbReference type="InterPro" id="IPR010270">
    <property type="entry name" value="Phage_P2_GpM"/>
</dbReference>
<dbReference type="AlphaFoldDB" id="A0A806DA88"/>
<protein>
    <submittedName>
        <fullName evidence="2">Small terminase subunit</fullName>
    </submittedName>
</protein>
<dbReference type="GO" id="GO:0003677">
    <property type="term" value="F:DNA binding"/>
    <property type="evidence" value="ECO:0007669"/>
    <property type="project" value="InterPro"/>
</dbReference>
<proteinExistence type="predicted"/>
<feature type="compositionally biased region" description="Basic residues" evidence="1">
    <location>
        <begin position="251"/>
        <end position="263"/>
    </location>
</feature>
<evidence type="ECO:0000313" key="2">
    <source>
        <dbReference type="EMBL" id="ADC33809.1"/>
    </source>
</evidence>
<gene>
    <name evidence="2" type="ORF">ZZM4_0033</name>
</gene>
<name>A0A806DA88_ZYMMO</name>
<evidence type="ECO:0000256" key="1">
    <source>
        <dbReference type="SAM" id="MobiDB-lite"/>
    </source>
</evidence>
<dbReference type="EMBL" id="CP001881">
    <property type="protein sequence ID" value="ADC33809.1"/>
    <property type="molecule type" value="Genomic_DNA"/>
</dbReference>
<keyword evidence="2" id="KW-0614">Plasmid</keyword>
<dbReference type="GO" id="GO:0004519">
    <property type="term" value="F:endonuclease activity"/>
    <property type="evidence" value="ECO:0007669"/>
    <property type="project" value="InterPro"/>
</dbReference>
<reference evidence="2" key="1">
    <citation type="submission" date="2010-01" db="EMBL/GenBank/DDBJ databases">
        <title>Complete sequence of plasmid1 of Zymomonas mobilis subsp. mobilis ZM4.</title>
        <authorList>
            <consortium name="US DOE Joint Genome Institute"/>
            <person name="Lucas S."/>
            <person name="Copeland A."/>
            <person name="Lapidus A."/>
            <person name="Glavina del Rio T."/>
            <person name="Tice H."/>
            <person name="Bruce D."/>
            <person name="Goodwin L."/>
            <person name="Pitluck S."/>
            <person name="Balakireva M."/>
            <person name="Brettin T."/>
            <person name="Detter J.C."/>
            <person name="Han C."/>
            <person name="Larimer F."/>
            <person name="Land M."/>
            <person name="Hauser L."/>
            <person name="Kyrpides N."/>
            <person name="Mikhailova N."/>
            <person name="Pappas K."/>
        </authorList>
    </citation>
    <scope>NUCLEOTIDE SEQUENCE [LARGE SCALE GENOMIC DNA]</scope>
    <source>
        <strain evidence="2">ZM4</strain>
        <plasmid evidence="2">pZZM401</plasmid>
    </source>
</reference>
<dbReference type="RefSeq" id="WP_012954699.1">
    <property type="nucleotide sequence ID" value="NC_013784.1"/>
</dbReference>
<feature type="region of interest" description="Disordered" evidence="1">
    <location>
        <begin position="221"/>
        <end position="263"/>
    </location>
</feature>